<accession>A0A0V1JTK2</accession>
<dbReference type="AlphaFoldDB" id="A0A0V1JTK2"/>
<evidence type="ECO:0000313" key="1">
    <source>
        <dbReference type="EMBL" id="KRZ38300.1"/>
    </source>
</evidence>
<dbReference type="Proteomes" id="UP000054826">
    <property type="component" value="Unassembled WGS sequence"/>
</dbReference>
<feature type="non-terminal residue" evidence="1">
    <location>
        <position position="82"/>
    </location>
</feature>
<dbReference type="EMBL" id="JYDV01000047">
    <property type="protein sequence ID" value="KRZ38300.1"/>
    <property type="molecule type" value="Genomic_DNA"/>
</dbReference>
<evidence type="ECO:0000313" key="2">
    <source>
        <dbReference type="Proteomes" id="UP000054826"/>
    </source>
</evidence>
<gene>
    <name evidence="1" type="ORF">T4C_7750</name>
</gene>
<organism evidence="1 2">
    <name type="scientific">Trichinella pseudospiralis</name>
    <name type="common">Parasitic roundworm</name>
    <dbReference type="NCBI Taxonomy" id="6337"/>
    <lineage>
        <taxon>Eukaryota</taxon>
        <taxon>Metazoa</taxon>
        <taxon>Ecdysozoa</taxon>
        <taxon>Nematoda</taxon>
        <taxon>Enoplea</taxon>
        <taxon>Dorylaimia</taxon>
        <taxon>Trichinellida</taxon>
        <taxon>Trichinellidae</taxon>
        <taxon>Trichinella</taxon>
    </lineage>
</organism>
<name>A0A0V1JTK2_TRIPS</name>
<protein>
    <submittedName>
        <fullName evidence="1">Uncharacterized protein</fullName>
    </submittedName>
</protein>
<reference evidence="1 2" key="1">
    <citation type="submission" date="2015-01" db="EMBL/GenBank/DDBJ databases">
        <title>Evolution of Trichinella species and genotypes.</title>
        <authorList>
            <person name="Korhonen P.K."/>
            <person name="Edoardo P."/>
            <person name="Giuseppe L.R."/>
            <person name="Gasser R.B."/>
        </authorList>
    </citation>
    <scope>NUCLEOTIDE SEQUENCE [LARGE SCALE GENOMIC DNA]</scope>
    <source>
        <strain evidence="1">ISS176</strain>
    </source>
</reference>
<comment type="caution">
    <text evidence="1">The sequence shown here is derived from an EMBL/GenBank/DDBJ whole genome shotgun (WGS) entry which is preliminary data.</text>
</comment>
<sequence>MYSSALVSNFHIGVVVKLTFSYNSMRHFPNTNEQYLYFGKYSNGIYALNFEEVLIILPTLISKKTMQCSASHHIFPQENSAN</sequence>
<proteinExistence type="predicted"/>